<dbReference type="Pfam" id="PF04519">
    <property type="entry name" value="Bactofilin"/>
    <property type="match status" value="1"/>
</dbReference>
<reference evidence="2 3" key="1">
    <citation type="submission" date="2019-03" db="EMBL/GenBank/DDBJ databases">
        <authorList>
            <person name="Kim M.K.M."/>
        </authorList>
    </citation>
    <scope>NUCLEOTIDE SEQUENCE [LARGE SCALE GENOMIC DNA]</scope>
    <source>
        <strain evidence="2 3">18JY21-1</strain>
    </source>
</reference>
<comment type="caution">
    <text evidence="2">The sequence shown here is derived from an EMBL/GenBank/DDBJ whole genome shotgun (WGS) entry which is preliminary data.</text>
</comment>
<comment type="similarity">
    <text evidence="1">Belongs to the bactofilin family.</text>
</comment>
<dbReference type="InterPro" id="IPR007607">
    <property type="entry name" value="BacA/B"/>
</dbReference>
<sequence length="152" mass="15939">MIKRMFGLKGKKYYSGGSPDSIIGGHTLCEGKIMSETSIRIEGQIQGEVDCAEDVTIGEGGVAQARIQARDVIIAGKVKGDVSAKGKMIITPTGELVGNAQVRTIIIEDGGIFSGNCTMVTAAETTVPKLVTNNKHELHPASKAEGKLGQVN</sequence>
<accession>A0A4R4EB69</accession>
<dbReference type="AlphaFoldDB" id="A0A4R4EB69"/>
<dbReference type="PANTHER" id="PTHR35024">
    <property type="entry name" value="HYPOTHETICAL CYTOSOLIC PROTEIN"/>
    <property type="match status" value="1"/>
</dbReference>
<name>A0A4R4EB69_9BACL</name>
<dbReference type="PANTHER" id="PTHR35024:SF4">
    <property type="entry name" value="POLYMER-FORMING CYTOSKELETAL PROTEIN"/>
    <property type="match status" value="1"/>
</dbReference>
<gene>
    <name evidence="2" type="ORF">E0485_14340</name>
</gene>
<dbReference type="Proteomes" id="UP000295418">
    <property type="component" value="Unassembled WGS sequence"/>
</dbReference>
<protein>
    <submittedName>
        <fullName evidence="2">Polymer-forming cytoskeletal protein</fullName>
    </submittedName>
</protein>
<proteinExistence type="inferred from homology"/>
<keyword evidence="3" id="KW-1185">Reference proteome</keyword>
<evidence type="ECO:0000313" key="3">
    <source>
        <dbReference type="Proteomes" id="UP000295418"/>
    </source>
</evidence>
<evidence type="ECO:0000256" key="1">
    <source>
        <dbReference type="ARBA" id="ARBA00044755"/>
    </source>
</evidence>
<evidence type="ECO:0000313" key="2">
    <source>
        <dbReference type="EMBL" id="TCZ76373.1"/>
    </source>
</evidence>
<organism evidence="2 3">
    <name type="scientific">Paenibacillus albiflavus</name>
    <dbReference type="NCBI Taxonomy" id="2545760"/>
    <lineage>
        <taxon>Bacteria</taxon>
        <taxon>Bacillati</taxon>
        <taxon>Bacillota</taxon>
        <taxon>Bacilli</taxon>
        <taxon>Bacillales</taxon>
        <taxon>Paenibacillaceae</taxon>
        <taxon>Paenibacillus</taxon>
    </lineage>
</organism>
<dbReference type="EMBL" id="SKFG01000013">
    <property type="protein sequence ID" value="TCZ76373.1"/>
    <property type="molecule type" value="Genomic_DNA"/>
</dbReference>
<dbReference type="OrthoDB" id="9789407at2"/>